<dbReference type="OrthoDB" id="9780152at2"/>
<dbReference type="RefSeq" id="WP_060929229.1">
    <property type="nucleotide sequence ID" value="NZ_KQ955268.1"/>
</dbReference>
<dbReference type="GO" id="GO:0004357">
    <property type="term" value="F:glutamate-cysteine ligase activity"/>
    <property type="evidence" value="ECO:0007669"/>
    <property type="project" value="UniProtKB-UniRule"/>
</dbReference>
<proteinExistence type="inferred from homology"/>
<dbReference type="SUPFAM" id="SSF55931">
    <property type="entry name" value="Glutamine synthetase/guanido kinase"/>
    <property type="match status" value="1"/>
</dbReference>
<dbReference type="PATRIC" id="fig|33036.3.peg.727"/>
<evidence type="ECO:0000256" key="4">
    <source>
        <dbReference type="ARBA" id="ARBA00048819"/>
    </source>
</evidence>
<keyword evidence="3 5" id="KW-0067">ATP-binding</keyword>
<dbReference type="GO" id="GO:0006750">
    <property type="term" value="P:glutathione biosynthetic process"/>
    <property type="evidence" value="ECO:0007669"/>
    <property type="project" value="UniProtKB-UniRule"/>
</dbReference>
<dbReference type="PANTHER" id="PTHR34378:SF1">
    <property type="entry name" value="GLUTAMATE--CYSTEINE LIGASE, CHLOROPLASTIC"/>
    <property type="match status" value="1"/>
</dbReference>
<evidence type="ECO:0000313" key="6">
    <source>
        <dbReference type="EMBL" id="KWZ78436.1"/>
    </source>
</evidence>
<keyword evidence="2 5" id="KW-0547">Nucleotide-binding</keyword>
<evidence type="ECO:0000256" key="1">
    <source>
        <dbReference type="ARBA" id="ARBA00022598"/>
    </source>
</evidence>
<dbReference type="PIRSF" id="PIRSF017901">
    <property type="entry name" value="GCL"/>
    <property type="match status" value="1"/>
</dbReference>
<comment type="function">
    <text evidence="5">Catalyzes the synthesis of gamma-glutamylcysteine (gamma-GC).</text>
</comment>
<dbReference type="PANTHER" id="PTHR34378">
    <property type="entry name" value="GLUTAMATE--CYSTEINE LIGASE, CHLOROPLASTIC"/>
    <property type="match status" value="1"/>
</dbReference>
<dbReference type="InterPro" id="IPR014746">
    <property type="entry name" value="Gln_synth/guanido_kin_cat_dom"/>
</dbReference>
<keyword evidence="7" id="KW-1185">Reference proteome</keyword>
<evidence type="ECO:0000256" key="3">
    <source>
        <dbReference type="ARBA" id="ARBA00022840"/>
    </source>
</evidence>
<dbReference type="AlphaFoldDB" id="A0A133KFW9"/>
<reference evidence="7" key="1">
    <citation type="submission" date="2016-01" db="EMBL/GenBank/DDBJ databases">
        <authorList>
            <person name="Mitreva M."/>
            <person name="Pepin K.H."/>
            <person name="Mihindukulasuriya K.A."/>
            <person name="Fulton R."/>
            <person name="Fronick C."/>
            <person name="O'Laughlin M."/>
            <person name="Miner T."/>
            <person name="Herter B."/>
            <person name="Rosa B.A."/>
            <person name="Cordes M."/>
            <person name="Tomlinson C."/>
            <person name="Wollam A."/>
            <person name="Palsikar V.B."/>
            <person name="Mardis E.R."/>
            <person name="Wilson R.K."/>
        </authorList>
    </citation>
    <scope>NUCLEOTIDE SEQUENCE [LARGE SCALE GENOMIC DNA]</scope>
    <source>
        <strain evidence="7">MJR8151</strain>
    </source>
</reference>
<sequence length="432" mass="50771">MDFREKIEKIVNFIKSGEKETKDFSIGFESEHFVVDKDSLTTISYYGKDGICESMAEIGRLGYDIKEEEGNILGLSKENFDISIEPASQFELAIRSKKSINDLYRDYTRAMAELIPIFENKGQILASVGYHPKSKISAIKIIPKKRYDFMYEYFRINGGAYAHNMMKGTASLQVTIDYANEEDFKRKYFLASALSPFLYSIFDNAYIFEGEVYDKRNLRQMIWDNCDRQRTGVYPFAFDHDLSYEKYARKILDTDIIFIKEDGEESYKGRVKFSEIMDEDFSDEMIFHALSIVFPDVRAKKYLEIRMPDELPYPYNFACLALIKGLFYDEDNLNKLYEIFEDMDYPQVTNLKSRCERYGLHAKYKDKEIYKWALDFIDLAKKALDDEGDFLDPLREILEEGKSPRDIYEKLYKKDPREAIRVFSANNSQRSK</sequence>
<protein>
    <recommendedName>
        <fullName evidence="5">Glutamate--cysteine ligase</fullName>
        <ecNumber evidence="5">6.3.2.2</ecNumber>
    </recommendedName>
</protein>
<dbReference type="Pfam" id="PF04107">
    <property type="entry name" value="GCS2"/>
    <property type="match status" value="1"/>
</dbReference>
<comment type="similarity">
    <text evidence="5">Belongs to the glutamate--cysteine ligase type 2 family. EgtA subfamily.</text>
</comment>
<dbReference type="EC" id="6.3.2.2" evidence="5"/>
<dbReference type="InterPro" id="IPR035434">
    <property type="entry name" value="GCL_bact_plant"/>
</dbReference>
<comment type="caution">
    <text evidence="6">The sequence shown here is derived from an EMBL/GenBank/DDBJ whole genome shotgun (WGS) entry which is preliminary data.</text>
</comment>
<keyword evidence="1 5" id="KW-0436">Ligase</keyword>
<dbReference type="Gene3D" id="3.30.590.20">
    <property type="match status" value="1"/>
</dbReference>
<evidence type="ECO:0000256" key="2">
    <source>
        <dbReference type="ARBA" id="ARBA00022741"/>
    </source>
</evidence>
<accession>A0A133KFW9</accession>
<dbReference type="Proteomes" id="UP000070383">
    <property type="component" value="Unassembled WGS sequence"/>
</dbReference>
<dbReference type="EMBL" id="LRPM01000025">
    <property type="protein sequence ID" value="KWZ78436.1"/>
    <property type="molecule type" value="Genomic_DNA"/>
</dbReference>
<dbReference type="InterPro" id="IPR006336">
    <property type="entry name" value="GCS2"/>
</dbReference>
<evidence type="ECO:0000313" key="7">
    <source>
        <dbReference type="Proteomes" id="UP000070383"/>
    </source>
</evidence>
<name>A0A133KFW9_9FIRM</name>
<organism evidence="6 7">
    <name type="scientific">Anaerococcus tetradius</name>
    <dbReference type="NCBI Taxonomy" id="33036"/>
    <lineage>
        <taxon>Bacteria</taxon>
        <taxon>Bacillati</taxon>
        <taxon>Bacillota</taxon>
        <taxon>Tissierellia</taxon>
        <taxon>Tissierellales</taxon>
        <taxon>Peptoniphilaceae</taxon>
        <taxon>Anaerococcus</taxon>
    </lineage>
</organism>
<dbReference type="GO" id="GO:0005524">
    <property type="term" value="F:ATP binding"/>
    <property type="evidence" value="ECO:0007669"/>
    <property type="project" value="UniProtKB-UniRule"/>
</dbReference>
<comment type="catalytic activity">
    <reaction evidence="4 5">
        <text>L-cysteine + L-glutamate + ATP = gamma-L-glutamyl-L-cysteine + ADP + phosphate + H(+)</text>
        <dbReference type="Rhea" id="RHEA:13285"/>
        <dbReference type="ChEBI" id="CHEBI:15378"/>
        <dbReference type="ChEBI" id="CHEBI:29985"/>
        <dbReference type="ChEBI" id="CHEBI:30616"/>
        <dbReference type="ChEBI" id="CHEBI:35235"/>
        <dbReference type="ChEBI" id="CHEBI:43474"/>
        <dbReference type="ChEBI" id="CHEBI:58173"/>
        <dbReference type="ChEBI" id="CHEBI:456216"/>
        <dbReference type="EC" id="6.3.2.2"/>
    </reaction>
</comment>
<gene>
    <name evidence="6" type="ORF">HMPREF3200_00732</name>
</gene>
<dbReference type="STRING" id="33036.HMPREF3200_00732"/>
<evidence type="ECO:0000256" key="5">
    <source>
        <dbReference type="PIRNR" id="PIRNR017901"/>
    </source>
</evidence>